<accession>A0A1G7MIB0</accession>
<dbReference type="STRING" id="1550231.SAMN05660662_2741"/>
<feature type="transmembrane region" description="Helical" evidence="1">
    <location>
        <begin position="200"/>
        <end position="219"/>
    </location>
</feature>
<dbReference type="Proteomes" id="UP000199406">
    <property type="component" value="Unassembled WGS sequence"/>
</dbReference>
<dbReference type="OrthoDB" id="5198162at2"/>
<proteinExistence type="predicted"/>
<dbReference type="EMBL" id="FNBT01000005">
    <property type="protein sequence ID" value="SDF61437.1"/>
    <property type="molecule type" value="Genomic_DNA"/>
</dbReference>
<evidence type="ECO:0000313" key="3">
    <source>
        <dbReference type="Proteomes" id="UP000199406"/>
    </source>
</evidence>
<feature type="transmembrane region" description="Helical" evidence="1">
    <location>
        <begin position="44"/>
        <end position="72"/>
    </location>
</feature>
<keyword evidence="1" id="KW-0472">Membrane</keyword>
<reference evidence="3" key="1">
    <citation type="submission" date="2016-10" db="EMBL/GenBank/DDBJ databases">
        <authorList>
            <person name="Varghese N."/>
            <person name="Submissions S."/>
        </authorList>
    </citation>
    <scope>NUCLEOTIDE SEQUENCE [LARGE SCALE GENOMIC DNA]</scope>
    <source>
        <strain evidence="3">DSM 44268</strain>
    </source>
</reference>
<dbReference type="AlphaFoldDB" id="A0A1G7MIB0"/>
<dbReference type="PANTHER" id="PTHR35007">
    <property type="entry name" value="INTEGRAL MEMBRANE PROTEIN-RELATED"/>
    <property type="match status" value="1"/>
</dbReference>
<feature type="transmembrane region" description="Helical" evidence="1">
    <location>
        <begin position="231"/>
        <end position="250"/>
    </location>
</feature>
<protein>
    <submittedName>
        <fullName evidence="2">Tight adherence protein B</fullName>
    </submittedName>
</protein>
<keyword evidence="1" id="KW-0812">Transmembrane</keyword>
<evidence type="ECO:0000313" key="2">
    <source>
        <dbReference type="EMBL" id="SDF61437.1"/>
    </source>
</evidence>
<organism evidence="2 3">
    <name type="scientific">Blastococcus aurantiacus</name>
    <dbReference type="NCBI Taxonomy" id="1550231"/>
    <lineage>
        <taxon>Bacteria</taxon>
        <taxon>Bacillati</taxon>
        <taxon>Actinomycetota</taxon>
        <taxon>Actinomycetes</taxon>
        <taxon>Geodermatophilales</taxon>
        <taxon>Geodermatophilaceae</taxon>
        <taxon>Blastococcus</taxon>
    </lineage>
</organism>
<dbReference type="PANTHER" id="PTHR35007:SF4">
    <property type="entry name" value="CONSERVED TRANSMEMBRANE PROTEIN-RELATED"/>
    <property type="match status" value="1"/>
</dbReference>
<gene>
    <name evidence="2" type="ORF">SAMN05660662_2741</name>
</gene>
<keyword evidence="3" id="KW-1185">Reference proteome</keyword>
<keyword evidence="1" id="KW-1133">Transmembrane helix</keyword>
<name>A0A1G7MIB0_9ACTN</name>
<sequence length="260" mass="25883">MTAMLLLAGAALLLWPGRRAVVRLAERAAGPEVPGGGPATGAPVVLAAVLAAAVGAMLSTPLVAVLAAAVAAAGVRGWTGRRAAAQVDARLRGLADGLGALAADLRSGRSMAAAAAAAEQACGDPRAGLWLVRALRTPEAPPDEAPGEIVDTLTRIAAATRLSTRTGCSLAAVATAVEDDLRARARHRAELRSATAGPRASAAVLAGLPLLGLLMGSGVGADPWRVLTTTGAGQALLVGGVALEAAGLVWSHRLVERALR</sequence>
<evidence type="ECO:0000256" key="1">
    <source>
        <dbReference type="SAM" id="Phobius"/>
    </source>
</evidence>